<gene>
    <name evidence="11" type="ORF">GCM10007924_14500</name>
</gene>
<dbReference type="NCBIfam" id="TIGR00726">
    <property type="entry name" value="peptidoglycan editing factor PgeF"/>
    <property type="match status" value="1"/>
</dbReference>
<comment type="catalytic activity">
    <reaction evidence="9">
        <text>S-methyl-5'-thioadenosine + phosphate = 5-(methylsulfanyl)-alpha-D-ribose 1-phosphate + adenine</text>
        <dbReference type="Rhea" id="RHEA:11852"/>
        <dbReference type="ChEBI" id="CHEBI:16708"/>
        <dbReference type="ChEBI" id="CHEBI:17509"/>
        <dbReference type="ChEBI" id="CHEBI:43474"/>
        <dbReference type="ChEBI" id="CHEBI:58533"/>
        <dbReference type="EC" id="2.4.2.28"/>
    </reaction>
    <physiologicalReaction direction="left-to-right" evidence="9">
        <dbReference type="Rhea" id="RHEA:11853"/>
    </physiologicalReaction>
</comment>
<evidence type="ECO:0000313" key="11">
    <source>
        <dbReference type="EMBL" id="GLQ06229.1"/>
    </source>
</evidence>
<keyword evidence="3" id="KW-0808">Transferase</keyword>
<comment type="similarity">
    <text evidence="2 10">Belongs to the purine nucleoside phosphorylase YfiH/LACC1 family.</text>
</comment>
<dbReference type="Pfam" id="PF02578">
    <property type="entry name" value="Cu-oxidase_4"/>
    <property type="match status" value="1"/>
</dbReference>
<proteinExistence type="inferred from homology"/>
<name>A0ABQ5U246_9PROT</name>
<dbReference type="Gene3D" id="3.60.140.10">
    <property type="entry name" value="CNF1/YfiH-like putative cysteine hydrolases"/>
    <property type="match status" value="1"/>
</dbReference>
<evidence type="ECO:0000256" key="10">
    <source>
        <dbReference type="RuleBase" id="RU361274"/>
    </source>
</evidence>
<evidence type="ECO:0000256" key="6">
    <source>
        <dbReference type="ARBA" id="ARBA00022833"/>
    </source>
</evidence>
<keyword evidence="6" id="KW-0862">Zinc</keyword>
<comment type="catalytic activity">
    <reaction evidence="1">
        <text>inosine + phosphate = alpha-D-ribose 1-phosphate + hypoxanthine</text>
        <dbReference type="Rhea" id="RHEA:27646"/>
        <dbReference type="ChEBI" id="CHEBI:17368"/>
        <dbReference type="ChEBI" id="CHEBI:17596"/>
        <dbReference type="ChEBI" id="CHEBI:43474"/>
        <dbReference type="ChEBI" id="CHEBI:57720"/>
        <dbReference type="EC" id="2.4.2.1"/>
    </reaction>
    <physiologicalReaction direction="left-to-right" evidence="1">
        <dbReference type="Rhea" id="RHEA:27647"/>
    </physiologicalReaction>
</comment>
<keyword evidence="12" id="KW-1185">Reference proteome</keyword>
<keyword evidence="5" id="KW-0378">Hydrolase</keyword>
<accession>A0ABQ5U246</accession>
<dbReference type="InterPro" id="IPR011324">
    <property type="entry name" value="Cytotoxic_necrot_fac-like_cat"/>
</dbReference>
<evidence type="ECO:0000256" key="2">
    <source>
        <dbReference type="ARBA" id="ARBA00007353"/>
    </source>
</evidence>
<keyword evidence="4" id="KW-0479">Metal-binding</keyword>
<comment type="catalytic activity">
    <reaction evidence="8">
        <text>adenosine + phosphate = alpha-D-ribose 1-phosphate + adenine</text>
        <dbReference type="Rhea" id="RHEA:27642"/>
        <dbReference type="ChEBI" id="CHEBI:16335"/>
        <dbReference type="ChEBI" id="CHEBI:16708"/>
        <dbReference type="ChEBI" id="CHEBI:43474"/>
        <dbReference type="ChEBI" id="CHEBI:57720"/>
        <dbReference type="EC" id="2.4.2.1"/>
    </reaction>
    <physiologicalReaction direction="left-to-right" evidence="8">
        <dbReference type="Rhea" id="RHEA:27643"/>
    </physiologicalReaction>
</comment>
<reference evidence="11" key="2">
    <citation type="submission" date="2023-01" db="EMBL/GenBank/DDBJ databases">
        <title>Draft genome sequence of Sneathiella chinensis strain NBRC 103408.</title>
        <authorList>
            <person name="Sun Q."/>
            <person name="Mori K."/>
        </authorList>
    </citation>
    <scope>NUCLEOTIDE SEQUENCE</scope>
    <source>
        <strain evidence="11">NBRC 103408</strain>
    </source>
</reference>
<dbReference type="Proteomes" id="UP001161409">
    <property type="component" value="Unassembled WGS sequence"/>
</dbReference>
<comment type="caution">
    <text evidence="11">The sequence shown here is derived from an EMBL/GenBank/DDBJ whole genome shotgun (WGS) entry which is preliminary data.</text>
</comment>
<evidence type="ECO:0000256" key="7">
    <source>
        <dbReference type="ARBA" id="ARBA00047989"/>
    </source>
</evidence>
<organism evidence="11 12">
    <name type="scientific">Sneathiella chinensis</name>
    <dbReference type="NCBI Taxonomy" id="349750"/>
    <lineage>
        <taxon>Bacteria</taxon>
        <taxon>Pseudomonadati</taxon>
        <taxon>Pseudomonadota</taxon>
        <taxon>Alphaproteobacteria</taxon>
        <taxon>Sneathiellales</taxon>
        <taxon>Sneathiellaceae</taxon>
        <taxon>Sneathiella</taxon>
    </lineage>
</organism>
<evidence type="ECO:0000313" key="12">
    <source>
        <dbReference type="Proteomes" id="UP001161409"/>
    </source>
</evidence>
<dbReference type="PANTHER" id="PTHR30616:SF2">
    <property type="entry name" value="PURINE NUCLEOSIDE PHOSPHORYLASE LACC1"/>
    <property type="match status" value="1"/>
</dbReference>
<protein>
    <recommendedName>
        <fullName evidence="10">Purine nucleoside phosphorylase</fullName>
    </recommendedName>
</protein>
<evidence type="ECO:0000256" key="4">
    <source>
        <dbReference type="ARBA" id="ARBA00022723"/>
    </source>
</evidence>
<evidence type="ECO:0000256" key="8">
    <source>
        <dbReference type="ARBA" id="ARBA00048968"/>
    </source>
</evidence>
<dbReference type="SUPFAM" id="SSF64438">
    <property type="entry name" value="CNF1/YfiH-like putative cysteine hydrolases"/>
    <property type="match status" value="1"/>
</dbReference>
<evidence type="ECO:0000256" key="3">
    <source>
        <dbReference type="ARBA" id="ARBA00022679"/>
    </source>
</evidence>
<dbReference type="InterPro" id="IPR038371">
    <property type="entry name" value="Cu_polyphenol_OxRdtase_sf"/>
</dbReference>
<reference evidence="11" key="1">
    <citation type="journal article" date="2014" name="Int. J. Syst. Evol. Microbiol.">
        <title>Complete genome of a new Firmicutes species belonging to the dominant human colonic microbiota ('Ruminococcus bicirculans') reveals two chromosomes and a selective capacity to utilize plant glucans.</title>
        <authorList>
            <consortium name="NISC Comparative Sequencing Program"/>
            <person name="Wegmann U."/>
            <person name="Louis P."/>
            <person name="Goesmann A."/>
            <person name="Henrissat B."/>
            <person name="Duncan S.H."/>
            <person name="Flint H.J."/>
        </authorList>
    </citation>
    <scope>NUCLEOTIDE SEQUENCE</scope>
    <source>
        <strain evidence="11">NBRC 103408</strain>
    </source>
</reference>
<evidence type="ECO:0000256" key="5">
    <source>
        <dbReference type="ARBA" id="ARBA00022801"/>
    </source>
</evidence>
<dbReference type="RefSeq" id="WP_169560285.1">
    <property type="nucleotide sequence ID" value="NZ_BSNF01000006.1"/>
</dbReference>
<dbReference type="CDD" id="cd16833">
    <property type="entry name" value="YfiH"/>
    <property type="match status" value="1"/>
</dbReference>
<comment type="catalytic activity">
    <reaction evidence="7">
        <text>adenosine + H2O + H(+) = inosine + NH4(+)</text>
        <dbReference type="Rhea" id="RHEA:24408"/>
        <dbReference type="ChEBI" id="CHEBI:15377"/>
        <dbReference type="ChEBI" id="CHEBI:15378"/>
        <dbReference type="ChEBI" id="CHEBI:16335"/>
        <dbReference type="ChEBI" id="CHEBI:17596"/>
        <dbReference type="ChEBI" id="CHEBI:28938"/>
        <dbReference type="EC" id="3.5.4.4"/>
    </reaction>
    <physiologicalReaction direction="left-to-right" evidence="7">
        <dbReference type="Rhea" id="RHEA:24409"/>
    </physiologicalReaction>
</comment>
<dbReference type="EMBL" id="BSNF01000006">
    <property type="protein sequence ID" value="GLQ06229.1"/>
    <property type="molecule type" value="Genomic_DNA"/>
</dbReference>
<evidence type="ECO:0000256" key="1">
    <source>
        <dbReference type="ARBA" id="ARBA00000553"/>
    </source>
</evidence>
<evidence type="ECO:0000256" key="9">
    <source>
        <dbReference type="ARBA" id="ARBA00049893"/>
    </source>
</evidence>
<sequence>MITHAALEQDGLTHGFFTREGGVSEGIYRGLNCGLGSDDLPDRVLENRNIAMQRLGLSGKNLVGVHQVHSADVVTLSRGKEQTGPEKADALVTDRPGIALGILTADCVPVLFADPTARVIGAAHSGWKGACGNISANVVEAMVSLGAKRENIRAIVGPAIQQPSYEVGPEFPDHFKALDFPVGPFFTRSAAPGHYLFDLTGLVLAQLQRLEIGYADRICRDTFTDEEDFFSYRRTTKRCEPDYGRQLSAIALVE</sequence>
<dbReference type="InterPro" id="IPR003730">
    <property type="entry name" value="Cu_polyphenol_OxRdtase"/>
</dbReference>
<dbReference type="PANTHER" id="PTHR30616">
    <property type="entry name" value="UNCHARACTERIZED PROTEIN YFIH"/>
    <property type="match status" value="1"/>
</dbReference>